<feature type="region of interest" description="Disordered" evidence="3">
    <location>
        <begin position="134"/>
        <end position="153"/>
    </location>
</feature>
<evidence type="ECO:0000256" key="2">
    <source>
        <dbReference type="ARBA" id="ARBA00023242"/>
    </source>
</evidence>
<dbReference type="GO" id="GO:0003887">
    <property type="term" value="F:DNA-directed DNA polymerase activity"/>
    <property type="evidence" value="ECO:0007669"/>
    <property type="project" value="UniProtKB-KW"/>
</dbReference>
<keyword evidence="4" id="KW-0239">DNA-directed DNA polymerase</keyword>
<dbReference type="Pfam" id="PF04931">
    <property type="entry name" value="DNA_pol_phi"/>
    <property type="match status" value="1"/>
</dbReference>
<dbReference type="EMBL" id="JAVRRR010000937">
    <property type="protein sequence ID" value="KAK5139981.1"/>
    <property type="molecule type" value="Genomic_DNA"/>
</dbReference>
<keyword evidence="2" id="KW-0539">Nucleus</keyword>
<evidence type="ECO:0000256" key="1">
    <source>
        <dbReference type="ARBA" id="ARBA00004123"/>
    </source>
</evidence>
<sequence>MYSPDTTRGQGRRFAFQAILQSNIALREDVPDVDWELYVKAILDLACHKDWLRTECSAMLYEYLDSGEGTKLTLTRVQGLVDALRQAKLLKTAEGVALWLAISERWPEALPKGVWAKKSPMSVDEQNSLKKILLGRSEEEDEETTNVKTSQSGTRQSHPSFVWKALLNWLYQRNVSHDFELFWHEIVERGLLHTSASTERKALGLQVVALAVSGALPAYLGLVLNESIVRMLTTQRSENSRYLFDAAKQVLDSIVARAKLEPEVAPRMMHALLAGGAFDQQTKTKTIESMLQRADETSLEGVVATFRMVILRPRVDSEGQVDARRRAYADILLNLIRLHKNKHSSGQFIAPWLKQVLQLLVDLGYRDIATEPSPPLADATRTIFRSRLTSCVSLAMDQPAVVVAGILTCILDTLAASWKSLSEPLSKQAKEVLRSAEQARKDIAVKIASQSVADATAAPAFDMLFGLSMLQVYNREADSVEALADLQESYDAWEAGAESSTGVVELLLSFVSKPSASLRKLAERTFAVLAGNVTAESLRSFVDILQQQESLSGQQQLFEQQDDGAEIANGDIDDDGDKMEEIVDVEDESDMEIVNGDVANASGEDDEEDSDPSSDSGDGADGSAGEDEEAIFDRKLADALGTAGMEEADADSDGSDMDDEQMMALEPHLATIFKERSKIASKKQDNKDAKENIVNFKNRVLDLLAIYVKSQYGNTIAMDIILPLTSLVRTTSSKPTAEKAFAVLKQYFEACNKNKSPPIPEDDAACFAVLSEIHEEVKLGGSKLHANACSRSSLFLSKVLVAKELKHYKRISKMYGALQREWYMDPKSKVHGSVFTEWTSWSLATRKQR</sequence>
<keyword evidence="4" id="KW-0808">Transferase</keyword>
<feature type="region of interest" description="Disordered" evidence="3">
    <location>
        <begin position="586"/>
        <end position="627"/>
    </location>
</feature>
<reference evidence="4 5" key="1">
    <citation type="submission" date="2023-08" db="EMBL/GenBank/DDBJ databases">
        <title>Black Yeasts Isolated from many extreme environments.</title>
        <authorList>
            <person name="Coleine C."/>
            <person name="Stajich J.E."/>
            <person name="Selbmann L."/>
        </authorList>
    </citation>
    <scope>NUCLEOTIDE SEQUENCE [LARGE SCALE GENOMIC DNA]</scope>
    <source>
        <strain evidence="4 5">CCFEE 5386</strain>
    </source>
</reference>
<comment type="caution">
    <text evidence="4">The sequence shown here is derived from an EMBL/GenBank/DDBJ whole genome shotgun (WGS) entry which is preliminary data.</text>
</comment>
<accession>A0ABR0KX28</accession>
<organism evidence="4 5">
    <name type="scientific">Rachicladosporium monterosium</name>
    <dbReference type="NCBI Taxonomy" id="1507873"/>
    <lineage>
        <taxon>Eukaryota</taxon>
        <taxon>Fungi</taxon>
        <taxon>Dikarya</taxon>
        <taxon>Ascomycota</taxon>
        <taxon>Pezizomycotina</taxon>
        <taxon>Dothideomycetes</taxon>
        <taxon>Dothideomycetidae</taxon>
        <taxon>Cladosporiales</taxon>
        <taxon>Cladosporiaceae</taxon>
        <taxon>Rachicladosporium</taxon>
    </lineage>
</organism>
<evidence type="ECO:0000313" key="5">
    <source>
        <dbReference type="Proteomes" id="UP001308179"/>
    </source>
</evidence>
<proteinExistence type="predicted"/>
<dbReference type="PANTHER" id="PTHR13213">
    <property type="entry name" value="MYB-BINDING PROTEIN 1A FAMILY MEMBER"/>
    <property type="match status" value="1"/>
</dbReference>
<feature type="compositionally biased region" description="Acidic residues" evidence="3">
    <location>
        <begin position="603"/>
        <end position="612"/>
    </location>
</feature>
<comment type="subcellular location">
    <subcellularLocation>
        <location evidence="1">Nucleus</location>
    </subcellularLocation>
</comment>
<keyword evidence="5" id="KW-1185">Reference proteome</keyword>
<dbReference type="Proteomes" id="UP001308179">
    <property type="component" value="Unassembled WGS sequence"/>
</dbReference>
<name>A0ABR0KX28_9PEZI</name>
<keyword evidence="4" id="KW-0548">Nucleotidyltransferase</keyword>
<dbReference type="InterPro" id="IPR007015">
    <property type="entry name" value="DNA_pol_V/MYBBP1A"/>
</dbReference>
<feature type="compositionally biased region" description="Low complexity" evidence="3">
    <location>
        <begin position="613"/>
        <end position="623"/>
    </location>
</feature>
<gene>
    <name evidence="4" type="primary">POL5</name>
    <name evidence="4" type="ORF">LTR32_007082</name>
</gene>
<evidence type="ECO:0000313" key="4">
    <source>
        <dbReference type="EMBL" id="KAK5139981.1"/>
    </source>
</evidence>
<evidence type="ECO:0000256" key="3">
    <source>
        <dbReference type="SAM" id="MobiDB-lite"/>
    </source>
</evidence>
<dbReference type="EC" id="2.7.7.7" evidence="4"/>
<dbReference type="PANTHER" id="PTHR13213:SF2">
    <property type="entry name" value="MYB-BINDING PROTEIN 1A"/>
    <property type="match status" value="1"/>
</dbReference>
<protein>
    <submittedName>
        <fullName evidence="4">DNA-directed DNA polymerase</fullName>
        <ecNumber evidence="4">2.7.7.7</ecNumber>
    </submittedName>
</protein>